<accession>A0AAN7PCI4</accession>
<feature type="compositionally biased region" description="Polar residues" evidence="1">
    <location>
        <begin position="64"/>
        <end position="100"/>
    </location>
</feature>
<feature type="region of interest" description="Disordered" evidence="1">
    <location>
        <begin position="64"/>
        <end position="147"/>
    </location>
</feature>
<dbReference type="Proteomes" id="UP001353858">
    <property type="component" value="Unassembled WGS sequence"/>
</dbReference>
<name>A0AAN7PCI4_9COLE</name>
<evidence type="ECO:0000313" key="3">
    <source>
        <dbReference type="Proteomes" id="UP001353858"/>
    </source>
</evidence>
<feature type="compositionally biased region" description="Polar residues" evidence="1">
    <location>
        <begin position="126"/>
        <end position="147"/>
    </location>
</feature>
<proteinExistence type="predicted"/>
<protein>
    <submittedName>
        <fullName evidence="2">Uncharacterized protein</fullName>
    </submittedName>
</protein>
<dbReference type="EMBL" id="JARPUR010000001">
    <property type="protein sequence ID" value="KAK4885610.1"/>
    <property type="molecule type" value="Genomic_DNA"/>
</dbReference>
<evidence type="ECO:0000256" key="1">
    <source>
        <dbReference type="SAM" id="MobiDB-lite"/>
    </source>
</evidence>
<gene>
    <name evidence="2" type="ORF">RN001_001881</name>
</gene>
<dbReference type="AlphaFoldDB" id="A0AAN7PCI4"/>
<keyword evidence="3" id="KW-1185">Reference proteome</keyword>
<organism evidence="2 3">
    <name type="scientific">Aquatica leii</name>
    <dbReference type="NCBI Taxonomy" id="1421715"/>
    <lineage>
        <taxon>Eukaryota</taxon>
        <taxon>Metazoa</taxon>
        <taxon>Ecdysozoa</taxon>
        <taxon>Arthropoda</taxon>
        <taxon>Hexapoda</taxon>
        <taxon>Insecta</taxon>
        <taxon>Pterygota</taxon>
        <taxon>Neoptera</taxon>
        <taxon>Endopterygota</taxon>
        <taxon>Coleoptera</taxon>
        <taxon>Polyphaga</taxon>
        <taxon>Elateriformia</taxon>
        <taxon>Elateroidea</taxon>
        <taxon>Lampyridae</taxon>
        <taxon>Luciolinae</taxon>
        <taxon>Aquatica</taxon>
    </lineage>
</organism>
<comment type="caution">
    <text evidence="2">The sequence shown here is derived from an EMBL/GenBank/DDBJ whole genome shotgun (WGS) entry which is preliminary data.</text>
</comment>
<sequence length="147" mass="15960">MEGSKSAINVVLLPSDIRHSANQDSDLEKIGDEPDDMFEPAAAGELELKKLKKQTNDLDFIDSDMNNITETQQSMSKPSASTSRQSESTNVTRQVDNITPSVLRPHESQTATSERAEPPTAALDSEPQTISPISQQAEPPTVQIATL</sequence>
<evidence type="ECO:0000313" key="2">
    <source>
        <dbReference type="EMBL" id="KAK4885610.1"/>
    </source>
</evidence>
<reference evidence="3" key="1">
    <citation type="submission" date="2023-01" db="EMBL/GenBank/DDBJ databases">
        <title>Key to firefly adult light organ development and bioluminescence: homeobox transcription factors regulate luciferase expression and transportation to peroxisome.</title>
        <authorList>
            <person name="Fu X."/>
        </authorList>
    </citation>
    <scope>NUCLEOTIDE SEQUENCE [LARGE SCALE GENOMIC DNA]</scope>
</reference>